<dbReference type="PANTHER" id="PTHR30537">
    <property type="entry name" value="HTH-TYPE TRANSCRIPTIONAL REGULATOR"/>
    <property type="match status" value="1"/>
</dbReference>
<dbReference type="SUPFAM" id="SSF53850">
    <property type="entry name" value="Periplasmic binding protein-like II"/>
    <property type="match status" value="1"/>
</dbReference>
<evidence type="ECO:0000259" key="5">
    <source>
        <dbReference type="PROSITE" id="PS50931"/>
    </source>
</evidence>
<dbReference type="InterPro" id="IPR005119">
    <property type="entry name" value="LysR_subst-bd"/>
</dbReference>
<name>A0ABU1PAB5_9BURK</name>
<comment type="similarity">
    <text evidence="1">Belongs to the LysR transcriptional regulatory family.</text>
</comment>
<comment type="caution">
    <text evidence="6">The sequence shown here is derived from an EMBL/GenBank/DDBJ whole genome shotgun (WGS) entry which is preliminary data.</text>
</comment>
<feature type="domain" description="HTH lysR-type" evidence="5">
    <location>
        <begin position="7"/>
        <end position="64"/>
    </location>
</feature>
<dbReference type="InterPro" id="IPR000847">
    <property type="entry name" value="LysR_HTH_N"/>
</dbReference>
<dbReference type="Gene3D" id="1.10.10.10">
    <property type="entry name" value="Winged helix-like DNA-binding domain superfamily/Winged helix DNA-binding domain"/>
    <property type="match status" value="1"/>
</dbReference>
<dbReference type="InterPro" id="IPR036390">
    <property type="entry name" value="WH_DNA-bd_sf"/>
</dbReference>
<dbReference type="EMBL" id="JAVDSJ010000001">
    <property type="protein sequence ID" value="MDR6582860.1"/>
    <property type="molecule type" value="Genomic_DNA"/>
</dbReference>
<evidence type="ECO:0000256" key="1">
    <source>
        <dbReference type="ARBA" id="ARBA00009437"/>
    </source>
</evidence>
<accession>A0ABU1PAB5</accession>
<evidence type="ECO:0000313" key="7">
    <source>
        <dbReference type="Proteomes" id="UP001260715"/>
    </source>
</evidence>
<organism evidence="6 7">
    <name type="scientific">Herbaspirillum frisingense</name>
    <dbReference type="NCBI Taxonomy" id="92645"/>
    <lineage>
        <taxon>Bacteria</taxon>
        <taxon>Pseudomonadati</taxon>
        <taxon>Pseudomonadota</taxon>
        <taxon>Betaproteobacteria</taxon>
        <taxon>Burkholderiales</taxon>
        <taxon>Oxalobacteraceae</taxon>
        <taxon>Herbaspirillum</taxon>
    </lineage>
</organism>
<protein>
    <submittedName>
        <fullName evidence="6">DNA-binding transcriptional LysR family regulator</fullName>
    </submittedName>
</protein>
<evidence type="ECO:0000313" key="6">
    <source>
        <dbReference type="EMBL" id="MDR6582860.1"/>
    </source>
</evidence>
<dbReference type="CDD" id="cd08422">
    <property type="entry name" value="PBP2_CrgA_like"/>
    <property type="match status" value="1"/>
</dbReference>
<dbReference type="Pfam" id="PF00126">
    <property type="entry name" value="HTH_1"/>
    <property type="match status" value="1"/>
</dbReference>
<dbReference type="PANTHER" id="PTHR30537:SF5">
    <property type="entry name" value="HTH-TYPE TRANSCRIPTIONAL ACTIVATOR TTDR-RELATED"/>
    <property type="match status" value="1"/>
</dbReference>
<proteinExistence type="inferred from homology"/>
<dbReference type="Pfam" id="PF03466">
    <property type="entry name" value="LysR_substrate"/>
    <property type="match status" value="1"/>
</dbReference>
<dbReference type="SUPFAM" id="SSF46785">
    <property type="entry name" value="Winged helix' DNA-binding domain"/>
    <property type="match status" value="1"/>
</dbReference>
<dbReference type="Gene3D" id="3.40.190.290">
    <property type="match status" value="1"/>
</dbReference>
<evidence type="ECO:0000256" key="2">
    <source>
        <dbReference type="ARBA" id="ARBA00023015"/>
    </source>
</evidence>
<dbReference type="InterPro" id="IPR058163">
    <property type="entry name" value="LysR-type_TF_proteobact-type"/>
</dbReference>
<reference evidence="6 7" key="1">
    <citation type="submission" date="2023-07" db="EMBL/GenBank/DDBJ databases">
        <title>Sorghum-associated microbial communities from plants grown in Nebraska, USA.</title>
        <authorList>
            <person name="Schachtman D."/>
        </authorList>
    </citation>
    <scope>NUCLEOTIDE SEQUENCE [LARGE SCALE GENOMIC DNA]</scope>
    <source>
        <strain evidence="6 7">596</strain>
    </source>
</reference>
<sequence>MEQISLDRLTGLIAFARAATLGSYSAAAREMGISPSAVSKSIARLEQQLGIPLFIRTTRSLRLTHEGEALYARALRLLHEAEEIQQAAISTRSGPSGIVRVAAPYPIGVHLLGPALVRLRERYPRLVVDLRIRDQMADMISEGIDVAIRVGDIPDSRLISRHLAPHRICAFAAPAYLARRGTPTRPEELVQHECVNFRFQSSGQALRWPFAVSGKIVEIAPEAGIVADVSDVVASIVIAGGGIAIMPTYLAATHVRRGELVPLLTAFAVTRSNITALWPESRRASPNVKAFLGLLDEVFVSPPQWDILIGGHPQPDRSQ</sequence>
<dbReference type="InterPro" id="IPR036388">
    <property type="entry name" value="WH-like_DNA-bd_sf"/>
</dbReference>
<evidence type="ECO:0000256" key="4">
    <source>
        <dbReference type="ARBA" id="ARBA00023163"/>
    </source>
</evidence>
<dbReference type="Proteomes" id="UP001260715">
    <property type="component" value="Unassembled WGS sequence"/>
</dbReference>
<dbReference type="PRINTS" id="PR00039">
    <property type="entry name" value="HTHLYSR"/>
</dbReference>
<keyword evidence="2" id="KW-0805">Transcription regulation</keyword>
<keyword evidence="7" id="KW-1185">Reference proteome</keyword>
<keyword evidence="4" id="KW-0804">Transcription</keyword>
<keyword evidence="3 6" id="KW-0238">DNA-binding</keyword>
<evidence type="ECO:0000256" key="3">
    <source>
        <dbReference type="ARBA" id="ARBA00023125"/>
    </source>
</evidence>
<gene>
    <name evidence="6" type="ORF">J2W50_001035</name>
</gene>
<dbReference type="RefSeq" id="WP_102662001.1">
    <property type="nucleotide sequence ID" value="NZ_JAVDSJ010000001.1"/>
</dbReference>
<dbReference type="GO" id="GO:0003677">
    <property type="term" value="F:DNA binding"/>
    <property type="evidence" value="ECO:0007669"/>
    <property type="project" value="UniProtKB-KW"/>
</dbReference>
<dbReference type="PROSITE" id="PS50931">
    <property type="entry name" value="HTH_LYSR"/>
    <property type="match status" value="1"/>
</dbReference>